<dbReference type="AlphaFoldDB" id="A0A8J7V596"/>
<dbReference type="Proteomes" id="UP000672602">
    <property type="component" value="Unassembled WGS sequence"/>
</dbReference>
<accession>A0A8J7V596</accession>
<proteinExistence type="predicted"/>
<gene>
    <name evidence="2" type="ORF">KAJ83_16560</name>
</gene>
<feature type="region of interest" description="Disordered" evidence="1">
    <location>
        <begin position="133"/>
        <end position="175"/>
    </location>
</feature>
<keyword evidence="3" id="KW-1185">Reference proteome</keyword>
<protein>
    <submittedName>
        <fullName evidence="2">Uncharacterized protein</fullName>
    </submittedName>
</protein>
<evidence type="ECO:0000256" key="1">
    <source>
        <dbReference type="SAM" id="MobiDB-lite"/>
    </source>
</evidence>
<comment type="caution">
    <text evidence="2">The sequence shown here is derived from an EMBL/GenBank/DDBJ whole genome shotgun (WGS) entry which is preliminary data.</text>
</comment>
<name>A0A8J7V596_9PROT</name>
<organism evidence="2 3">
    <name type="scientific">Marivibrio halodurans</name>
    <dbReference type="NCBI Taxonomy" id="2039722"/>
    <lineage>
        <taxon>Bacteria</taxon>
        <taxon>Pseudomonadati</taxon>
        <taxon>Pseudomonadota</taxon>
        <taxon>Alphaproteobacteria</taxon>
        <taxon>Rhodospirillales</taxon>
        <taxon>Rhodospirillaceae</taxon>
        <taxon>Marivibrio</taxon>
    </lineage>
</organism>
<dbReference type="RefSeq" id="WP_210683222.1">
    <property type="nucleotide sequence ID" value="NZ_JAGMWN010000009.1"/>
</dbReference>
<evidence type="ECO:0000313" key="2">
    <source>
        <dbReference type="EMBL" id="MBP5858634.1"/>
    </source>
</evidence>
<evidence type="ECO:0000313" key="3">
    <source>
        <dbReference type="Proteomes" id="UP000672602"/>
    </source>
</evidence>
<feature type="compositionally biased region" description="Basic residues" evidence="1">
    <location>
        <begin position="158"/>
        <end position="175"/>
    </location>
</feature>
<reference evidence="2" key="1">
    <citation type="submission" date="2021-04" db="EMBL/GenBank/DDBJ databases">
        <authorList>
            <person name="Zhang D.-C."/>
        </authorList>
    </citation>
    <scope>NUCLEOTIDE SEQUENCE</scope>
    <source>
        <strain evidence="2">CGMCC 1.15697</strain>
    </source>
</reference>
<dbReference type="EMBL" id="JAGMWN010000009">
    <property type="protein sequence ID" value="MBP5858634.1"/>
    <property type="molecule type" value="Genomic_DNA"/>
</dbReference>
<sequence>MADTHTDLHLDVWQFVRLMVQMEETLERAGFSPRSGKGGGGALKALYDLWEDLWVDLDAQLVDLGRRDPDAFADLMMDQEVVLENPPAGARGLVADELSKVVDALKRQLAHTEDPAQVEDLSFERDELVETIRQLRPHKGGGKNAGGTSGAKGPKPPRPFKKSAAKKPSGRRQPK</sequence>